<gene>
    <name evidence="11" type="ORF">CPB83DRAFT_904848</name>
</gene>
<comment type="caution">
    <text evidence="11">The sequence shown here is derived from an EMBL/GenBank/DDBJ whole genome shotgun (WGS) entry which is preliminary data.</text>
</comment>
<evidence type="ECO:0000256" key="7">
    <source>
        <dbReference type="ARBA" id="ARBA00023033"/>
    </source>
</evidence>
<dbReference type="PANTHER" id="PTHR24287">
    <property type="entry name" value="P450, PUTATIVE (EUROFUNG)-RELATED"/>
    <property type="match status" value="1"/>
</dbReference>
<keyword evidence="5 9" id="KW-0560">Oxidoreductase</keyword>
<dbReference type="SUPFAM" id="SSF48264">
    <property type="entry name" value="Cytochrome P450"/>
    <property type="match status" value="1"/>
</dbReference>
<evidence type="ECO:0000256" key="4">
    <source>
        <dbReference type="ARBA" id="ARBA00022723"/>
    </source>
</evidence>
<comment type="similarity">
    <text evidence="2 9">Belongs to the cytochrome P450 family.</text>
</comment>
<sequence>MAIPPGIIFVLSFTPFLLVPPTLTYGVLRIINTHTALNVPKWLTLLCVILARPVLSVIQCFYKEHTDKKKAASLNVYLIPRVARDSLDFFGFNLTKGLVKNARMNYIAEAFRLWAKEYGPVFQIELPADTRARHSHIFTTEPDHIKAMLATQFDSFHKGPALFKQLQSLLGEGVFNSDGDLWKFHRSMARPYFNRERIADFDNFEQHATMALAKAEKRLAVGYAIDFQDLVARFTLDSATQFLFGYDVESLAARIPYPASPSLTLSQLNANTTEFLNQDHPSNAFVDAFAEGQERSVRRMRAGDIWPLSGGEFWGDGVQPLRKVVEKYIEPMVVKALERRKRAGDKQETGDGELGDTLLEDLIQQTQDITMLKDELINLLVAGRDTTASTLTFSLYMLAEHPAMEARLRREVLEAVGPNRQPTADDFRGMKFMRAFLNEVLRLYPSVPINNRTASQPAVWTSKTPGSKPYYVPAGVRIIYSVLLMHRRTDLWGPDALEFDPDRFLDERVQKYLTPNPYIFLPFNAGPRICLGQQFAYQEMSFFLVKLMQQFENFKLAPDAQPANSKPPAHWAQGDGRQAKEKIWPQSSLTMSVKGGLWVRMDPVKQSTG</sequence>
<comment type="cofactor">
    <cofactor evidence="1 8">
        <name>heme</name>
        <dbReference type="ChEBI" id="CHEBI:30413"/>
    </cofactor>
</comment>
<dbReference type="GO" id="GO:0005506">
    <property type="term" value="F:iron ion binding"/>
    <property type="evidence" value="ECO:0007669"/>
    <property type="project" value="InterPro"/>
</dbReference>
<dbReference type="InterPro" id="IPR002401">
    <property type="entry name" value="Cyt_P450_E_grp-I"/>
</dbReference>
<dbReference type="InterPro" id="IPR036396">
    <property type="entry name" value="Cyt_P450_sf"/>
</dbReference>
<feature type="region of interest" description="Disordered" evidence="10">
    <location>
        <begin position="559"/>
        <end position="579"/>
    </location>
</feature>
<dbReference type="Pfam" id="PF00067">
    <property type="entry name" value="p450"/>
    <property type="match status" value="1"/>
</dbReference>
<evidence type="ECO:0000256" key="10">
    <source>
        <dbReference type="SAM" id="MobiDB-lite"/>
    </source>
</evidence>
<keyword evidence="12" id="KW-1185">Reference proteome</keyword>
<evidence type="ECO:0000256" key="5">
    <source>
        <dbReference type="ARBA" id="ARBA00023002"/>
    </source>
</evidence>
<dbReference type="InterPro" id="IPR001128">
    <property type="entry name" value="Cyt_P450"/>
</dbReference>
<protein>
    <submittedName>
        <fullName evidence="11">Cytochrome P450 monooxygenase pc-3</fullName>
    </submittedName>
</protein>
<dbReference type="InterPro" id="IPR017972">
    <property type="entry name" value="Cyt_P450_CS"/>
</dbReference>
<dbReference type="GO" id="GO:0020037">
    <property type="term" value="F:heme binding"/>
    <property type="evidence" value="ECO:0007669"/>
    <property type="project" value="InterPro"/>
</dbReference>
<keyword evidence="3 8" id="KW-0349">Heme</keyword>
<feature type="binding site" description="axial binding residue" evidence="8">
    <location>
        <position position="530"/>
    </location>
    <ligand>
        <name>heme</name>
        <dbReference type="ChEBI" id="CHEBI:30413"/>
    </ligand>
    <ligandPart>
        <name>Fe</name>
        <dbReference type="ChEBI" id="CHEBI:18248"/>
    </ligandPart>
</feature>
<dbReference type="OrthoDB" id="1470350at2759"/>
<organism evidence="11 12">
    <name type="scientific">Crepidotus variabilis</name>
    <dbReference type="NCBI Taxonomy" id="179855"/>
    <lineage>
        <taxon>Eukaryota</taxon>
        <taxon>Fungi</taxon>
        <taxon>Dikarya</taxon>
        <taxon>Basidiomycota</taxon>
        <taxon>Agaricomycotina</taxon>
        <taxon>Agaricomycetes</taxon>
        <taxon>Agaricomycetidae</taxon>
        <taxon>Agaricales</taxon>
        <taxon>Agaricineae</taxon>
        <taxon>Crepidotaceae</taxon>
        <taxon>Crepidotus</taxon>
    </lineage>
</organism>
<dbReference type="Gene3D" id="1.10.630.10">
    <property type="entry name" value="Cytochrome P450"/>
    <property type="match status" value="1"/>
</dbReference>
<dbReference type="PANTHER" id="PTHR24287:SF1">
    <property type="entry name" value="P450, PUTATIVE (EUROFUNG)-RELATED"/>
    <property type="match status" value="1"/>
</dbReference>
<evidence type="ECO:0000256" key="1">
    <source>
        <dbReference type="ARBA" id="ARBA00001971"/>
    </source>
</evidence>
<keyword evidence="4 8" id="KW-0479">Metal-binding</keyword>
<keyword evidence="7 9" id="KW-0503">Monooxygenase</keyword>
<dbReference type="AlphaFoldDB" id="A0A9P6JSJ9"/>
<dbReference type="PRINTS" id="PR00463">
    <property type="entry name" value="EP450I"/>
</dbReference>
<evidence type="ECO:0000256" key="2">
    <source>
        <dbReference type="ARBA" id="ARBA00010617"/>
    </source>
</evidence>
<dbReference type="PROSITE" id="PS00086">
    <property type="entry name" value="CYTOCHROME_P450"/>
    <property type="match status" value="1"/>
</dbReference>
<dbReference type="GO" id="GO:0016705">
    <property type="term" value="F:oxidoreductase activity, acting on paired donors, with incorporation or reduction of molecular oxygen"/>
    <property type="evidence" value="ECO:0007669"/>
    <property type="project" value="InterPro"/>
</dbReference>
<evidence type="ECO:0000256" key="6">
    <source>
        <dbReference type="ARBA" id="ARBA00023004"/>
    </source>
</evidence>
<dbReference type="Proteomes" id="UP000807306">
    <property type="component" value="Unassembled WGS sequence"/>
</dbReference>
<dbReference type="GO" id="GO:0004497">
    <property type="term" value="F:monooxygenase activity"/>
    <property type="evidence" value="ECO:0007669"/>
    <property type="project" value="UniProtKB-KW"/>
</dbReference>
<evidence type="ECO:0000313" key="12">
    <source>
        <dbReference type="Proteomes" id="UP000807306"/>
    </source>
</evidence>
<dbReference type="CDD" id="cd11063">
    <property type="entry name" value="CYP52"/>
    <property type="match status" value="1"/>
</dbReference>
<evidence type="ECO:0000256" key="3">
    <source>
        <dbReference type="ARBA" id="ARBA00022617"/>
    </source>
</evidence>
<proteinExistence type="inferred from homology"/>
<dbReference type="InterPro" id="IPR047146">
    <property type="entry name" value="Cyt_P450_E_CYP52_fungi"/>
</dbReference>
<name>A0A9P6JSJ9_9AGAR</name>
<evidence type="ECO:0000313" key="11">
    <source>
        <dbReference type="EMBL" id="KAF9530839.1"/>
    </source>
</evidence>
<dbReference type="PRINTS" id="PR00385">
    <property type="entry name" value="P450"/>
</dbReference>
<evidence type="ECO:0000256" key="8">
    <source>
        <dbReference type="PIRSR" id="PIRSR602401-1"/>
    </source>
</evidence>
<evidence type="ECO:0000256" key="9">
    <source>
        <dbReference type="RuleBase" id="RU000461"/>
    </source>
</evidence>
<keyword evidence="6 8" id="KW-0408">Iron</keyword>
<dbReference type="EMBL" id="MU157837">
    <property type="protein sequence ID" value="KAF9530839.1"/>
    <property type="molecule type" value="Genomic_DNA"/>
</dbReference>
<reference evidence="11" key="1">
    <citation type="submission" date="2020-11" db="EMBL/GenBank/DDBJ databases">
        <authorList>
            <consortium name="DOE Joint Genome Institute"/>
            <person name="Ahrendt S."/>
            <person name="Riley R."/>
            <person name="Andreopoulos W."/>
            <person name="Labutti K."/>
            <person name="Pangilinan J."/>
            <person name="Ruiz-Duenas F.J."/>
            <person name="Barrasa J.M."/>
            <person name="Sanchez-Garcia M."/>
            <person name="Camarero S."/>
            <person name="Miyauchi S."/>
            <person name="Serrano A."/>
            <person name="Linde D."/>
            <person name="Babiker R."/>
            <person name="Drula E."/>
            <person name="Ayuso-Fernandez I."/>
            <person name="Pacheco R."/>
            <person name="Padilla G."/>
            <person name="Ferreira P."/>
            <person name="Barriuso J."/>
            <person name="Kellner H."/>
            <person name="Castanera R."/>
            <person name="Alfaro M."/>
            <person name="Ramirez L."/>
            <person name="Pisabarro A.G."/>
            <person name="Kuo A."/>
            <person name="Tritt A."/>
            <person name="Lipzen A."/>
            <person name="He G."/>
            <person name="Yan M."/>
            <person name="Ng V."/>
            <person name="Cullen D."/>
            <person name="Martin F."/>
            <person name="Rosso M.-N."/>
            <person name="Henrissat B."/>
            <person name="Hibbett D."/>
            <person name="Martinez A.T."/>
            <person name="Grigoriev I.V."/>
        </authorList>
    </citation>
    <scope>NUCLEOTIDE SEQUENCE</scope>
    <source>
        <strain evidence="11">CBS 506.95</strain>
    </source>
</reference>
<accession>A0A9P6JSJ9</accession>